<dbReference type="GO" id="GO:0042781">
    <property type="term" value="F:3'-tRNA processing endoribonuclease activity"/>
    <property type="evidence" value="ECO:0007669"/>
    <property type="project" value="UniProtKB-EC"/>
</dbReference>
<proteinExistence type="predicted"/>
<dbReference type="Proteomes" id="UP000609651">
    <property type="component" value="Unassembled WGS sequence"/>
</dbReference>
<name>A0ABX1V9A8_9PLAN</name>
<evidence type="ECO:0000313" key="3">
    <source>
        <dbReference type="Proteomes" id="UP000609651"/>
    </source>
</evidence>
<evidence type="ECO:0000313" key="2">
    <source>
        <dbReference type="EMBL" id="NNJ24670.1"/>
    </source>
</evidence>
<dbReference type="Pfam" id="PF12706">
    <property type="entry name" value="Lactamase_B_2"/>
    <property type="match status" value="1"/>
</dbReference>
<dbReference type="RefSeq" id="WP_171183869.1">
    <property type="nucleotide sequence ID" value="NZ_WTPX01000014.1"/>
</dbReference>
<gene>
    <name evidence="2" type="primary">rbn_2</name>
    <name evidence="2" type="ORF">LzC2_07290</name>
</gene>
<keyword evidence="2" id="KW-0378">Hydrolase</keyword>
<feature type="domain" description="Metallo-beta-lactamase" evidence="1">
    <location>
        <begin position="31"/>
        <end position="217"/>
    </location>
</feature>
<dbReference type="InterPro" id="IPR001279">
    <property type="entry name" value="Metallo-B-lactamas"/>
</dbReference>
<sequence length="252" mass="27213">MNVEFLGTGGYHPDAHRHTTCVLLPDRGLCIDAGSAFFRAPDRLSEHGVTELDLVLTHAHLDHIVGLTFPLVHIERGTLTAVRIHGRKKKLDAVREHLFANDLFPIIPQVYEWLPLPDVESGSLDVAGGTLHFREQTHPGGSLGLRFDADGKRFAFCTDTVPEAATADFAADADLFAHECNFPDGWEDLGARTGHSTLTPTLDLARQVRAKRTLLVHVSPGACDPADPVGLGDVTNPPPFTAVAVDGLQATL</sequence>
<organism evidence="2 3">
    <name type="scientific">Alienimonas chondri</name>
    <dbReference type="NCBI Taxonomy" id="2681879"/>
    <lineage>
        <taxon>Bacteria</taxon>
        <taxon>Pseudomonadati</taxon>
        <taxon>Planctomycetota</taxon>
        <taxon>Planctomycetia</taxon>
        <taxon>Planctomycetales</taxon>
        <taxon>Planctomycetaceae</taxon>
        <taxon>Alienimonas</taxon>
    </lineage>
</organism>
<dbReference type="EC" id="3.1.26.11" evidence="2"/>
<protein>
    <submittedName>
        <fullName evidence="2">Ribonuclease BN</fullName>
        <ecNumber evidence="2">3.1.26.11</ecNumber>
    </submittedName>
</protein>
<dbReference type="EMBL" id="WTPX01000014">
    <property type="protein sequence ID" value="NNJ24670.1"/>
    <property type="molecule type" value="Genomic_DNA"/>
</dbReference>
<dbReference type="PANTHER" id="PTHR46018">
    <property type="entry name" value="ZINC PHOSPHODIESTERASE ELAC PROTEIN 1"/>
    <property type="match status" value="1"/>
</dbReference>
<accession>A0ABX1V9A8</accession>
<comment type="caution">
    <text evidence="2">The sequence shown here is derived from an EMBL/GenBank/DDBJ whole genome shotgun (WGS) entry which is preliminary data.</text>
</comment>
<reference evidence="2 3" key="1">
    <citation type="journal article" date="2020" name="Syst. Appl. Microbiol.">
        <title>Alienimonas chondri sp. nov., a novel planctomycete isolated from the biofilm of the red alga Chondrus crispus.</title>
        <authorList>
            <person name="Vitorino I."/>
            <person name="Albuquerque L."/>
            <person name="Wiegand S."/>
            <person name="Kallscheuer N."/>
            <person name="da Costa M.S."/>
            <person name="Lobo-da-Cunha A."/>
            <person name="Jogler C."/>
            <person name="Lage O.M."/>
        </authorList>
    </citation>
    <scope>NUCLEOTIDE SEQUENCE [LARGE SCALE GENOMIC DNA]</scope>
    <source>
        <strain evidence="2 3">LzC2</strain>
    </source>
</reference>
<keyword evidence="3" id="KW-1185">Reference proteome</keyword>
<evidence type="ECO:0000259" key="1">
    <source>
        <dbReference type="Pfam" id="PF12706"/>
    </source>
</evidence>
<dbReference type="PANTHER" id="PTHR46018:SF2">
    <property type="entry name" value="ZINC PHOSPHODIESTERASE ELAC PROTEIN 1"/>
    <property type="match status" value="1"/>
</dbReference>
<dbReference type="InterPro" id="IPR036866">
    <property type="entry name" value="RibonucZ/Hydroxyglut_hydro"/>
</dbReference>
<dbReference type="Gene3D" id="3.60.15.10">
    <property type="entry name" value="Ribonuclease Z/Hydroxyacylglutathione hydrolase-like"/>
    <property type="match status" value="1"/>
</dbReference>
<dbReference type="SUPFAM" id="SSF56281">
    <property type="entry name" value="Metallo-hydrolase/oxidoreductase"/>
    <property type="match status" value="1"/>
</dbReference>